<dbReference type="Pfam" id="PF00089">
    <property type="entry name" value="Trypsin"/>
    <property type="match status" value="1"/>
</dbReference>
<gene>
    <name evidence="3" type="ORF">DPMN_091976</name>
</gene>
<dbReference type="InterPro" id="IPR009003">
    <property type="entry name" value="Peptidase_S1_PA"/>
</dbReference>
<dbReference type="SUPFAM" id="SSF50494">
    <property type="entry name" value="Trypsin-like serine proteases"/>
    <property type="match status" value="1"/>
</dbReference>
<dbReference type="PANTHER" id="PTHR24253:SF146">
    <property type="entry name" value="TRANSMEMBRANE PROTEASE SERINE 12"/>
    <property type="match status" value="1"/>
</dbReference>
<dbReference type="AlphaFoldDB" id="A0A9D4L1D4"/>
<keyword evidence="1" id="KW-1015">Disulfide bond</keyword>
<name>A0A9D4L1D4_DREPO</name>
<dbReference type="EMBL" id="JAIWYP010000003">
    <property type="protein sequence ID" value="KAH3849573.1"/>
    <property type="molecule type" value="Genomic_DNA"/>
</dbReference>
<evidence type="ECO:0000313" key="4">
    <source>
        <dbReference type="Proteomes" id="UP000828390"/>
    </source>
</evidence>
<reference evidence="3" key="2">
    <citation type="submission" date="2020-11" db="EMBL/GenBank/DDBJ databases">
        <authorList>
            <person name="McCartney M.A."/>
            <person name="Auch B."/>
            <person name="Kono T."/>
            <person name="Mallez S."/>
            <person name="Becker A."/>
            <person name="Gohl D.M."/>
            <person name="Silverstein K.A.T."/>
            <person name="Koren S."/>
            <person name="Bechman K.B."/>
            <person name="Herman A."/>
            <person name="Abrahante J.E."/>
            <person name="Garbe J."/>
        </authorList>
    </citation>
    <scope>NUCLEOTIDE SEQUENCE</scope>
    <source>
        <strain evidence="3">Duluth1</strain>
        <tissue evidence="3">Whole animal</tissue>
    </source>
</reference>
<evidence type="ECO:0000259" key="2">
    <source>
        <dbReference type="PROSITE" id="PS50240"/>
    </source>
</evidence>
<dbReference type="Proteomes" id="UP000828390">
    <property type="component" value="Unassembled WGS sequence"/>
</dbReference>
<dbReference type="GO" id="GO:0006508">
    <property type="term" value="P:proteolysis"/>
    <property type="evidence" value="ECO:0007669"/>
    <property type="project" value="InterPro"/>
</dbReference>
<dbReference type="Gene3D" id="2.40.10.10">
    <property type="entry name" value="Trypsin-like serine proteases"/>
    <property type="match status" value="1"/>
</dbReference>
<feature type="domain" description="Peptidase S1" evidence="2">
    <location>
        <begin position="1"/>
        <end position="66"/>
    </location>
</feature>
<dbReference type="InterPro" id="IPR036055">
    <property type="entry name" value="LDL_receptor-like_sf"/>
</dbReference>
<dbReference type="InterPro" id="IPR001254">
    <property type="entry name" value="Trypsin_dom"/>
</dbReference>
<protein>
    <recommendedName>
        <fullName evidence="2">Peptidase S1 domain-containing protein</fullName>
    </recommendedName>
</protein>
<sequence length="127" mass="14017">MVCAADYKRGVHPCHGDSGGPLVCNIAGRYYVMGAPSFTVGCGSTEHPSVFARVTSVRSWIDSISRCYSSDSICDHVQDCPGNEDESGCVCQKMYRETNLRVFSFCVQSTRKKMPSRKFNIHETCSS</sequence>
<reference evidence="3" key="1">
    <citation type="journal article" date="2019" name="bioRxiv">
        <title>The Genome of the Zebra Mussel, Dreissena polymorpha: A Resource for Invasive Species Research.</title>
        <authorList>
            <person name="McCartney M.A."/>
            <person name="Auch B."/>
            <person name="Kono T."/>
            <person name="Mallez S."/>
            <person name="Zhang Y."/>
            <person name="Obille A."/>
            <person name="Becker A."/>
            <person name="Abrahante J.E."/>
            <person name="Garbe J."/>
            <person name="Badalamenti J.P."/>
            <person name="Herman A."/>
            <person name="Mangelson H."/>
            <person name="Liachko I."/>
            <person name="Sullivan S."/>
            <person name="Sone E.D."/>
            <person name="Koren S."/>
            <person name="Silverstein K.A.T."/>
            <person name="Beckman K.B."/>
            <person name="Gohl D.M."/>
        </authorList>
    </citation>
    <scope>NUCLEOTIDE SEQUENCE</scope>
    <source>
        <strain evidence="3">Duluth1</strain>
        <tissue evidence="3">Whole animal</tissue>
    </source>
</reference>
<evidence type="ECO:0000313" key="3">
    <source>
        <dbReference type="EMBL" id="KAH3849573.1"/>
    </source>
</evidence>
<dbReference type="InterPro" id="IPR043504">
    <property type="entry name" value="Peptidase_S1_PA_chymotrypsin"/>
</dbReference>
<evidence type="ECO:0000256" key="1">
    <source>
        <dbReference type="ARBA" id="ARBA00023157"/>
    </source>
</evidence>
<comment type="caution">
    <text evidence="3">The sequence shown here is derived from an EMBL/GenBank/DDBJ whole genome shotgun (WGS) entry which is preliminary data.</text>
</comment>
<organism evidence="3 4">
    <name type="scientific">Dreissena polymorpha</name>
    <name type="common">Zebra mussel</name>
    <name type="synonym">Mytilus polymorpha</name>
    <dbReference type="NCBI Taxonomy" id="45954"/>
    <lineage>
        <taxon>Eukaryota</taxon>
        <taxon>Metazoa</taxon>
        <taxon>Spiralia</taxon>
        <taxon>Lophotrochozoa</taxon>
        <taxon>Mollusca</taxon>
        <taxon>Bivalvia</taxon>
        <taxon>Autobranchia</taxon>
        <taxon>Heteroconchia</taxon>
        <taxon>Euheterodonta</taxon>
        <taxon>Imparidentia</taxon>
        <taxon>Neoheterodontei</taxon>
        <taxon>Myida</taxon>
        <taxon>Dreissenoidea</taxon>
        <taxon>Dreissenidae</taxon>
        <taxon>Dreissena</taxon>
    </lineage>
</organism>
<proteinExistence type="predicted"/>
<dbReference type="SUPFAM" id="SSF57424">
    <property type="entry name" value="LDL receptor-like module"/>
    <property type="match status" value="1"/>
</dbReference>
<accession>A0A9D4L1D4</accession>
<keyword evidence="4" id="KW-1185">Reference proteome</keyword>
<dbReference type="PANTHER" id="PTHR24253">
    <property type="entry name" value="TRANSMEMBRANE PROTEASE SERINE"/>
    <property type="match status" value="1"/>
</dbReference>
<dbReference type="GO" id="GO:0004252">
    <property type="term" value="F:serine-type endopeptidase activity"/>
    <property type="evidence" value="ECO:0007669"/>
    <property type="project" value="InterPro"/>
</dbReference>
<dbReference type="PROSITE" id="PS50240">
    <property type="entry name" value="TRYPSIN_DOM"/>
    <property type="match status" value="1"/>
</dbReference>